<dbReference type="GO" id="GO:0004363">
    <property type="term" value="F:glutathione synthase activity"/>
    <property type="evidence" value="ECO:0007669"/>
    <property type="project" value="UniProtKB-UniRule"/>
</dbReference>
<name>A0A110B487_HALHR</name>
<keyword evidence="7 10" id="KW-0067">ATP-binding</keyword>
<feature type="domain" description="ATP-grasp" evidence="11">
    <location>
        <begin position="126"/>
        <end position="311"/>
    </location>
</feature>
<dbReference type="PANTHER" id="PTHR21621:SF4">
    <property type="entry name" value="GLUTATHIONE SYNTHETASE"/>
    <property type="match status" value="1"/>
</dbReference>
<sequence>MTTQIGVVMDPITNIKPHKDSTLALLLEAQRRGYELVYFEPTDLFIDNGKAFGCARRITVADSANSWFTLTEPRNINLAELSWILMRQDPPVDARFVTATHILSLAEQHGAKVINSPRALREGNEKILAQWWPHLCPPTRIAADIALLREFVAEQGKTVLKPLDAMGGSSIFVVDPEDANLSVILETLTAAGTRCALAQAYLPAITAGDKRILVFDGKPFPYALARIPAAGETRGNLAAGGRGEGAEVTAQERALCAELAPRLLNMGIRFAGLDVIGDKLTEINITSPTCIREIDKIFNVNAAAELFDCLERHP</sequence>
<evidence type="ECO:0000313" key="12">
    <source>
        <dbReference type="EMBL" id="BAU56411.1"/>
    </source>
</evidence>
<evidence type="ECO:0000256" key="7">
    <source>
        <dbReference type="ARBA" id="ARBA00022840"/>
    </source>
</evidence>
<dbReference type="OrthoDB" id="9785415at2"/>
<dbReference type="GO" id="GO:0046872">
    <property type="term" value="F:metal ion binding"/>
    <property type="evidence" value="ECO:0007669"/>
    <property type="project" value="UniProtKB-KW"/>
</dbReference>
<dbReference type="Pfam" id="PF02951">
    <property type="entry name" value="GSH-S_N"/>
    <property type="match status" value="1"/>
</dbReference>
<organism evidence="12 13">
    <name type="scientific">Halorhodospira halochloris</name>
    <name type="common">Ectothiorhodospira halochloris</name>
    <dbReference type="NCBI Taxonomy" id="1052"/>
    <lineage>
        <taxon>Bacteria</taxon>
        <taxon>Pseudomonadati</taxon>
        <taxon>Pseudomonadota</taxon>
        <taxon>Gammaproteobacteria</taxon>
        <taxon>Chromatiales</taxon>
        <taxon>Ectothiorhodospiraceae</taxon>
        <taxon>Halorhodospira</taxon>
    </lineage>
</organism>
<dbReference type="InterPro" id="IPR006284">
    <property type="entry name" value="Glut_synth_pro"/>
</dbReference>
<evidence type="ECO:0000256" key="3">
    <source>
        <dbReference type="ARBA" id="ARBA00022598"/>
    </source>
</evidence>
<keyword evidence="8" id="KW-0460">Magnesium</keyword>
<dbReference type="PROSITE" id="PS50975">
    <property type="entry name" value="ATP_GRASP"/>
    <property type="match status" value="1"/>
</dbReference>
<dbReference type="InterPro" id="IPR004218">
    <property type="entry name" value="GSHS_ATP-bd"/>
</dbReference>
<dbReference type="Gene3D" id="3.40.50.20">
    <property type="match status" value="1"/>
</dbReference>
<dbReference type="HAMAP" id="MF_00162">
    <property type="entry name" value="GSH_S"/>
    <property type="match status" value="1"/>
</dbReference>
<comment type="similarity">
    <text evidence="10">Belongs to the prokaryotic GSH synthase family.</text>
</comment>
<keyword evidence="4 10" id="KW-0317">Glutathione biosynthesis</keyword>
<keyword evidence="13" id="KW-1185">Reference proteome</keyword>
<keyword evidence="5" id="KW-0479">Metal-binding</keyword>
<dbReference type="SUPFAM" id="SSF52440">
    <property type="entry name" value="PreATP-grasp domain"/>
    <property type="match status" value="1"/>
</dbReference>
<accession>A0A110B487</accession>
<dbReference type="InterPro" id="IPR016185">
    <property type="entry name" value="PreATP-grasp_dom_sf"/>
</dbReference>
<dbReference type="EC" id="6.3.2.3" evidence="10"/>
<evidence type="ECO:0000256" key="8">
    <source>
        <dbReference type="ARBA" id="ARBA00022842"/>
    </source>
</evidence>
<evidence type="ECO:0000256" key="2">
    <source>
        <dbReference type="ARBA" id="ARBA00001946"/>
    </source>
</evidence>
<protein>
    <recommendedName>
        <fullName evidence="10">Glutathione synthetase</fullName>
        <ecNumber evidence="10">6.3.2.3</ecNumber>
    </recommendedName>
    <alternativeName>
        <fullName evidence="10">GSH synthetase</fullName>
        <shortName evidence="10">GSH-S</shortName>
        <shortName evidence="10">GSHase</shortName>
    </alternativeName>
    <alternativeName>
        <fullName evidence="10">Glutathione synthase</fullName>
    </alternativeName>
</protein>
<comment type="catalytic activity">
    <reaction evidence="10">
        <text>gamma-L-glutamyl-L-cysteine + glycine + ATP = glutathione + ADP + phosphate + H(+)</text>
        <dbReference type="Rhea" id="RHEA:13557"/>
        <dbReference type="ChEBI" id="CHEBI:15378"/>
        <dbReference type="ChEBI" id="CHEBI:30616"/>
        <dbReference type="ChEBI" id="CHEBI:43474"/>
        <dbReference type="ChEBI" id="CHEBI:57305"/>
        <dbReference type="ChEBI" id="CHEBI:57925"/>
        <dbReference type="ChEBI" id="CHEBI:58173"/>
        <dbReference type="ChEBI" id="CHEBI:456216"/>
        <dbReference type="EC" id="6.3.2.3"/>
    </reaction>
</comment>
<keyword evidence="6 10" id="KW-0547">Nucleotide-binding</keyword>
<gene>
    <name evidence="10 12" type="primary">gshB</name>
    <name evidence="12" type="ORF">HH1059_23420</name>
</gene>
<comment type="cofactor">
    <cofactor evidence="1">
        <name>Mn(2+)</name>
        <dbReference type="ChEBI" id="CHEBI:29035"/>
    </cofactor>
</comment>
<dbReference type="Pfam" id="PF02955">
    <property type="entry name" value="GSH-S_ATP"/>
    <property type="match status" value="1"/>
</dbReference>
<keyword evidence="9" id="KW-0464">Manganese</keyword>
<dbReference type="GO" id="GO:0005524">
    <property type="term" value="F:ATP binding"/>
    <property type="evidence" value="ECO:0007669"/>
    <property type="project" value="UniProtKB-UniRule"/>
</dbReference>
<dbReference type="GO" id="GO:0005737">
    <property type="term" value="C:cytoplasm"/>
    <property type="evidence" value="ECO:0007669"/>
    <property type="project" value="TreeGrafter"/>
</dbReference>
<reference evidence="12" key="1">
    <citation type="submission" date="2016-02" db="EMBL/GenBank/DDBJ databases">
        <title>Halorhodospira halochloris DSM-1059 complete genome, version 2.</title>
        <authorList>
            <person name="Tsukatani Y."/>
        </authorList>
    </citation>
    <scope>NUCLEOTIDE SEQUENCE</scope>
    <source>
        <strain evidence="12">DSM 1059</strain>
    </source>
</reference>
<dbReference type="AlphaFoldDB" id="A0A110B487"/>
<evidence type="ECO:0000256" key="5">
    <source>
        <dbReference type="ARBA" id="ARBA00022723"/>
    </source>
</evidence>
<dbReference type="InterPro" id="IPR013815">
    <property type="entry name" value="ATP_grasp_subdomain_1"/>
</dbReference>
<dbReference type="NCBIfam" id="TIGR01380">
    <property type="entry name" value="glut_syn"/>
    <property type="match status" value="1"/>
</dbReference>
<evidence type="ECO:0000256" key="9">
    <source>
        <dbReference type="ARBA" id="ARBA00023211"/>
    </source>
</evidence>
<dbReference type="InterPro" id="IPR004215">
    <property type="entry name" value="GSHS_N"/>
</dbReference>
<dbReference type="KEGG" id="hhk:HH1059_23420"/>
<proteinExistence type="inferred from homology"/>
<comment type="pathway">
    <text evidence="10">Sulfur metabolism; glutathione biosynthesis; glutathione from L-cysteine and L-glutamate: step 2/2.</text>
</comment>
<evidence type="ECO:0000256" key="4">
    <source>
        <dbReference type="ARBA" id="ARBA00022684"/>
    </source>
</evidence>
<evidence type="ECO:0000256" key="1">
    <source>
        <dbReference type="ARBA" id="ARBA00001936"/>
    </source>
</evidence>
<evidence type="ECO:0000256" key="6">
    <source>
        <dbReference type="ARBA" id="ARBA00022741"/>
    </source>
</evidence>
<dbReference type="UniPathway" id="UPA00142">
    <property type="reaction ID" value="UER00210"/>
</dbReference>
<dbReference type="InterPro" id="IPR011761">
    <property type="entry name" value="ATP-grasp"/>
</dbReference>
<comment type="cofactor">
    <cofactor evidence="2">
        <name>Mg(2+)</name>
        <dbReference type="ChEBI" id="CHEBI:18420"/>
    </cofactor>
</comment>
<dbReference type="RefSeq" id="WP_096406226.1">
    <property type="nucleotide sequence ID" value="NZ_AP017372.2"/>
</dbReference>
<dbReference type="PANTHER" id="PTHR21621">
    <property type="entry name" value="RIBOSOMAL PROTEIN S6 MODIFICATION PROTEIN"/>
    <property type="match status" value="1"/>
</dbReference>
<dbReference type="NCBIfam" id="NF003573">
    <property type="entry name" value="PRK05246.1"/>
    <property type="match status" value="1"/>
</dbReference>
<dbReference type="Gene3D" id="3.30.1490.20">
    <property type="entry name" value="ATP-grasp fold, A domain"/>
    <property type="match status" value="1"/>
</dbReference>
<evidence type="ECO:0000256" key="10">
    <source>
        <dbReference type="HAMAP-Rule" id="MF_00162"/>
    </source>
</evidence>
<evidence type="ECO:0000259" key="11">
    <source>
        <dbReference type="PROSITE" id="PS50975"/>
    </source>
</evidence>
<dbReference type="Proteomes" id="UP000218890">
    <property type="component" value="Chromosome"/>
</dbReference>
<dbReference type="Gene3D" id="3.30.470.20">
    <property type="entry name" value="ATP-grasp fold, B domain"/>
    <property type="match status" value="1"/>
</dbReference>
<dbReference type="SUPFAM" id="SSF56059">
    <property type="entry name" value="Glutathione synthetase ATP-binding domain-like"/>
    <property type="match status" value="1"/>
</dbReference>
<dbReference type="EMBL" id="AP017372">
    <property type="protein sequence ID" value="BAU56411.1"/>
    <property type="molecule type" value="Genomic_DNA"/>
</dbReference>
<evidence type="ECO:0000313" key="13">
    <source>
        <dbReference type="Proteomes" id="UP000218890"/>
    </source>
</evidence>
<keyword evidence="3 10" id="KW-0436">Ligase</keyword>